<organism evidence="1 2">
    <name type="scientific">Purpureocillium lilacinum</name>
    <name type="common">Paecilomyces lilacinus</name>
    <dbReference type="NCBI Taxonomy" id="33203"/>
    <lineage>
        <taxon>Eukaryota</taxon>
        <taxon>Fungi</taxon>
        <taxon>Dikarya</taxon>
        <taxon>Ascomycota</taxon>
        <taxon>Pezizomycotina</taxon>
        <taxon>Sordariomycetes</taxon>
        <taxon>Hypocreomycetidae</taxon>
        <taxon>Hypocreales</taxon>
        <taxon>Ophiocordycipitaceae</taxon>
        <taxon>Purpureocillium</taxon>
    </lineage>
</organism>
<dbReference type="EMBL" id="LSBI01000002">
    <property type="protein sequence ID" value="OAQ92677.1"/>
    <property type="molecule type" value="Genomic_DNA"/>
</dbReference>
<gene>
    <name evidence="1" type="ORF">VFPFJ_01838</name>
</gene>
<dbReference type="GeneID" id="28883971"/>
<dbReference type="KEGG" id="plj:28883971"/>
<dbReference type="AlphaFoldDB" id="A0A179HQP7"/>
<protein>
    <submittedName>
        <fullName evidence="1">Uncharacterized protein</fullName>
    </submittedName>
</protein>
<dbReference type="Proteomes" id="UP000078340">
    <property type="component" value="Unassembled WGS sequence"/>
</dbReference>
<evidence type="ECO:0000313" key="2">
    <source>
        <dbReference type="Proteomes" id="UP000078340"/>
    </source>
</evidence>
<proteinExistence type="predicted"/>
<accession>A0A179HQP7</accession>
<reference evidence="1 2" key="1">
    <citation type="submission" date="2016-02" db="EMBL/GenBank/DDBJ databases">
        <title>Biosynthesis of antibiotic leucinostatins and their inhibition on Phytophthora in bio-control Purpureocillium lilacinum.</title>
        <authorList>
            <person name="Wang G."/>
            <person name="Liu Z."/>
            <person name="Lin R."/>
            <person name="Li E."/>
            <person name="Mao Z."/>
            <person name="Ling J."/>
            <person name="Yin W."/>
            <person name="Xie B."/>
        </authorList>
    </citation>
    <scope>NUCLEOTIDE SEQUENCE [LARGE SCALE GENOMIC DNA]</scope>
    <source>
        <strain evidence="1">PLFJ-1</strain>
    </source>
</reference>
<sequence>MSEPRGGPVVSLRPELSDSCKGRSTLCDVTHHPQTTDTMVKLIAAALALLAAAATACDTACSGASDRDGRCYYSCTDNACHMSGSHHRDEFLNGLSGRGYDCKPEGYNTLSCAKTDGFGGCWSHKWTCGGQC</sequence>
<name>A0A179HQP7_PURLI</name>
<evidence type="ECO:0000313" key="1">
    <source>
        <dbReference type="EMBL" id="OAQ92677.1"/>
    </source>
</evidence>
<comment type="caution">
    <text evidence="1">The sequence shown here is derived from an EMBL/GenBank/DDBJ whole genome shotgun (WGS) entry which is preliminary data.</text>
</comment>